<dbReference type="PRINTS" id="PR00625">
    <property type="entry name" value="JDOMAIN"/>
</dbReference>
<dbReference type="Pfam" id="PF00226">
    <property type="entry name" value="DnaJ"/>
    <property type="match status" value="1"/>
</dbReference>
<protein>
    <recommendedName>
        <fullName evidence="3">J domain-containing protein</fullName>
    </recommendedName>
</protein>
<dbReference type="VEuPathDB" id="FungiDB:H257_16653"/>
<organism evidence="4 5">
    <name type="scientific">Aphanomyces astaci</name>
    <name type="common">Crayfish plague agent</name>
    <dbReference type="NCBI Taxonomy" id="112090"/>
    <lineage>
        <taxon>Eukaryota</taxon>
        <taxon>Sar</taxon>
        <taxon>Stramenopiles</taxon>
        <taxon>Oomycota</taxon>
        <taxon>Saprolegniomycetes</taxon>
        <taxon>Saprolegniales</taxon>
        <taxon>Verrucalvaceae</taxon>
        <taxon>Aphanomyces</taxon>
    </lineage>
</organism>
<dbReference type="PROSITE" id="PS50076">
    <property type="entry name" value="DNAJ_2"/>
    <property type="match status" value="1"/>
</dbReference>
<feature type="region of interest" description="Disordered" evidence="2">
    <location>
        <begin position="56"/>
        <end position="108"/>
    </location>
</feature>
<dbReference type="InterPro" id="IPR018253">
    <property type="entry name" value="DnaJ_domain_CS"/>
</dbReference>
<dbReference type="AlphaFoldDB" id="A0A6A5ADB5"/>
<keyword evidence="1" id="KW-0143">Chaperone</keyword>
<dbReference type="InterPro" id="IPR036869">
    <property type="entry name" value="J_dom_sf"/>
</dbReference>
<evidence type="ECO:0000313" key="4">
    <source>
        <dbReference type="EMBL" id="KAF0736117.1"/>
    </source>
</evidence>
<evidence type="ECO:0000313" key="5">
    <source>
        <dbReference type="Proteomes" id="UP000469452"/>
    </source>
</evidence>
<accession>A0A6A5ADB5</accession>
<dbReference type="EMBL" id="VJMI01014866">
    <property type="protein sequence ID" value="KAF0736117.1"/>
    <property type="molecule type" value="Genomic_DNA"/>
</dbReference>
<evidence type="ECO:0000259" key="3">
    <source>
        <dbReference type="PROSITE" id="PS50076"/>
    </source>
</evidence>
<dbReference type="InterPro" id="IPR001623">
    <property type="entry name" value="DnaJ_domain"/>
</dbReference>
<feature type="region of interest" description="Disordered" evidence="2">
    <location>
        <begin position="161"/>
        <end position="200"/>
    </location>
</feature>
<dbReference type="PROSITE" id="PS00636">
    <property type="entry name" value="DNAJ_1"/>
    <property type="match status" value="1"/>
</dbReference>
<dbReference type="CDD" id="cd06257">
    <property type="entry name" value="DnaJ"/>
    <property type="match status" value="1"/>
</dbReference>
<name>A0A6A5ADB5_APHAT</name>
<sequence>MDPYRLLNVARNATQKDIRKAYLKLAKQLHPDVTGNDQEKATLFKQVNEAHAMLSDPDSRADYDQSQSNRFGSSHRAAHRHGAQSSRHDTEYSPRGHTRRSNAHDSDNPMYGINHDVWYAHHYGIHAQRSARWTATRNQGYGMHIAQDMYESDMERIRRSEETHRIKNGYFLRQEARERKRAAEYKPPPKANDDDGCCIS</sequence>
<dbReference type="SUPFAM" id="SSF46565">
    <property type="entry name" value="Chaperone J-domain"/>
    <property type="match status" value="1"/>
</dbReference>
<feature type="compositionally biased region" description="Basic and acidic residues" evidence="2">
    <location>
        <begin position="174"/>
        <end position="184"/>
    </location>
</feature>
<dbReference type="Gene3D" id="1.10.287.110">
    <property type="entry name" value="DnaJ domain"/>
    <property type="match status" value="1"/>
</dbReference>
<dbReference type="InterPro" id="IPR051938">
    <property type="entry name" value="Apopto_cytoskel_mod"/>
</dbReference>
<reference evidence="4 5" key="1">
    <citation type="submission" date="2019-06" db="EMBL/GenBank/DDBJ databases">
        <title>Genomics analysis of Aphanomyces spp. identifies a new class of oomycete effector associated with host adaptation.</title>
        <authorList>
            <person name="Gaulin E."/>
        </authorList>
    </citation>
    <scope>NUCLEOTIDE SEQUENCE [LARGE SCALE GENOMIC DNA]</scope>
    <source>
        <strain evidence="4 5">E</strain>
    </source>
</reference>
<evidence type="ECO:0000256" key="2">
    <source>
        <dbReference type="SAM" id="MobiDB-lite"/>
    </source>
</evidence>
<dbReference type="Proteomes" id="UP000469452">
    <property type="component" value="Unassembled WGS sequence"/>
</dbReference>
<dbReference type="PANTHER" id="PTHR44145">
    <property type="entry name" value="DNAJ HOMOLOG SUBFAMILY A MEMBER 3, MITOCHONDRIAL"/>
    <property type="match status" value="1"/>
</dbReference>
<evidence type="ECO:0000256" key="1">
    <source>
        <dbReference type="ARBA" id="ARBA00023186"/>
    </source>
</evidence>
<proteinExistence type="predicted"/>
<gene>
    <name evidence="4" type="ORF">AaE_009029</name>
</gene>
<dbReference type="SMART" id="SM00271">
    <property type="entry name" value="DnaJ"/>
    <property type="match status" value="1"/>
</dbReference>
<dbReference type="PANTHER" id="PTHR44145:SF3">
    <property type="entry name" value="DNAJ HOMOLOG SUBFAMILY A MEMBER 3, MITOCHONDRIAL"/>
    <property type="match status" value="1"/>
</dbReference>
<comment type="caution">
    <text evidence="4">The sequence shown here is derived from an EMBL/GenBank/DDBJ whole genome shotgun (WGS) entry which is preliminary data.</text>
</comment>
<feature type="domain" description="J" evidence="3">
    <location>
        <begin position="2"/>
        <end position="67"/>
    </location>
</feature>